<dbReference type="Gramene" id="PRQ35731">
    <property type="protein sequence ID" value="PRQ35731"/>
    <property type="gene ID" value="RchiOBHm_Chr5g0083161"/>
</dbReference>
<keyword evidence="1" id="KW-0812">Transmembrane</keyword>
<evidence type="ECO:0000256" key="1">
    <source>
        <dbReference type="SAM" id="Phobius"/>
    </source>
</evidence>
<dbReference type="AlphaFoldDB" id="A0A2P6QNG4"/>
<reference evidence="2 3" key="1">
    <citation type="journal article" date="2018" name="Nat. Genet.">
        <title>The Rosa genome provides new insights in the design of modern roses.</title>
        <authorList>
            <person name="Bendahmane M."/>
        </authorList>
    </citation>
    <scope>NUCLEOTIDE SEQUENCE [LARGE SCALE GENOMIC DNA]</scope>
    <source>
        <strain evidence="3">cv. Old Blush</strain>
    </source>
</reference>
<comment type="caution">
    <text evidence="2">The sequence shown here is derived from an EMBL/GenBank/DDBJ whole genome shotgun (WGS) entry which is preliminary data.</text>
</comment>
<keyword evidence="1" id="KW-0472">Membrane</keyword>
<evidence type="ECO:0000313" key="2">
    <source>
        <dbReference type="EMBL" id="PRQ35731.1"/>
    </source>
</evidence>
<sequence length="109" mass="12647">MASYEEKRAAFKAAERLQESPQSENPSFVKSMFGSHVYSCFCLVSFNEVAFWFFFFTLINGWFQFAMPILIHVVAELVSLLDLLIYMFTNSCSDYKSLPSKFCEDHLPK</sequence>
<dbReference type="EMBL" id="PDCK01000043">
    <property type="protein sequence ID" value="PRQ35731.1"/>
    <property type="molecule type" value="Genomic_DNA"/>
</dbReference>
<dbReference type="Proteomes" id="UP000238479">
    <property type="component" value="Chromosome 5"/>
</dbReference>
<proteinExistence type="predicted"/>
<feature type="transmembrane region" description="Helical" evidence="1">
    <location>
        <begin position="65"/>
        <end position="88"/>
    </location>
</feature>
<name>A0A2P6QNG4_ROSCH</name>
<accession>A0A2P6QNG4</accession>
<keyword evidence="1" id="KW-1133">Transmembrane helix</keyword>
<feature type="transmembrane region" description="Helical" evidence="1">
    <location>
        <begin position="37"/>
        <end position="59"/>
    </location>
</feature>
<evidence type="ECO:0000313" key="3">
    <source>
        <dbReference type="Proteomes" id="UP000238479"/>
    </source>
</evidence>
<protein>
    <submittedName>
        <fullName evidence="2">Uncharacterized protein</fullName>
    </submittedName>
</protein>
<organism evidence="2 3">
    <name type="scientific">Rosa chinensis</name>
    <name type="common">China rose</name>
    <dbReference type="NCBI Taxonomy" id="74649"/>
    <lineage>
        <taxon>Eukaryota</taxon>
        <taxon>Viridiplantae</taxon>
        <taxon>Streptophyta</taxon>
        <taxon>Embryophyta</taxon>
        <taxon>Tracheophyta</taxon>
        <taxon>Spermatophyta</taxon>
        <taxon>Magnoliopsida</taxon>
        <taxon>eudicotyledons</taxon>
        <taxon>Gunneridae</taxon>
        <taxon>Pentapetalae</taxon>
        <taxon>rosids</taxon>
        <taxon>fabids</taxon>
        <taxon>Rosales</taxon>
        <taxon>Rosaceae</taxon>
        <taxon>Rosoideae</taxon>
        <taxon>Rosoideae incertae sedis</taxon>
        <taxon>Rosa</taxon>
    </lineage>
</organism>
<gene>
    <name evidence="2" type="ORF">RchiOBHm_Chr5g0083161</name>
</gene>
<keyword evidence="3" id="KW-1185">Reference proteome</keyword>